<accession>A0ABP1PVZ4</accession>
<evidence type="ECO:0000259" key="2">
    <source>
        <dbReference type="Pfam" id="PF13383"/>
    </source>
</evidence>
<keyword evidence="1" id="KW-0472">Membrane</keyword>
<dbReference type="SUPFAM" id="SSF53335">
    <property type="entry name" value="S-adenosyl-L-methionine-dependent methyltransferases"/>
    <property type="match status" value="1"/>
</dbReference>
<keyword evidence="4" id="KW-1185">Reference proteome</keyword>
<feature type="transmembrane region" description="Helical" evidence="1">
    <location>
        <begin position="9"/>
        <end position="26"/>
    </location>
</feature>
<evidence type="ECO:0000313" key="3">
    <source>
        <dbReference type="EMBL" id="CAL8079631.1"/>
    </source>
</evidence>
<dbReference type="InterPro" id="IPR025714">
    <property type="entry name" value="Methyltranfer_dom"/>
</dbReference>
<evidence type="ECO:0000256" key="1">
    <source>
        <dbReference type="SAM" id="Phobius"/>
    </source>
</evidence>
<dbReference type="Gene3D" id="3.40.50.150">
    <property type="entry name" value="Vaccinia Virus protein VP39"/>
    <property type="match status" value="1"/>
</dbReference>
<dbReference type="InterPro" id="IPR026913">
    <property type="entry name" value="METTL24"/>
</dbReference>
<reference evidence="3 4" key="1">
    <citation type="submission" date="2024-08" db="EMBL/GenBank/DDBJ databases">
        <authorList>
            <person name="Cucini C."/>
            <person name="Frati F."/>
        </authorList>
    </citation>
    <scope>NUCLEOTIDE SEQUENCE [LARGE SCALE GENOMIC DNA]</scope>
</reference>
<dbReference type="PANTHER" id="PTHR32026:SF10">
    <property type="entry name" value="METHYLTRANSFERASE-LIKE PROTEIN 24-RELATED"/>
    <property type="match status" value="1"/>
</dbReference>
<dbReference type="InterPro" id="IPR029063">
    <property type="entry name" value="SAM-dependent_MTases_sf"/>
</dbReference>
<evidence type="ECO:0000313" key="4">
    <source>
        <dbReference type="Proteomes" id="UP001642540"/>
    </source>
</evidence>
<feature type="domain" description="Methyltransferase" evidence="2">
    <location>
        <begin position="73"/>
        <end position="279"/>
    </location>
</feature>
<proteinExistence type="predicted"/>
<keyword evidence="1" id="KW-1133">Transmembrane helix</keyword>
<dbReference type="Proteomes" id="UP001642540">
    <property type="component" value="Unassembled WGS sequence"/>
</dbReference>
<dbReference type="PANTHER" id="PTHR32026">
    <property type="entry name" value="METHYLTRANSFERASE-LIKE PROTEIN 24"/>
    <property type="match status" value="1"/>
</dbReference>
<dbReference type="EMBL" id="CAXLJM020000013">
    <property type="protein sequence ID" value="CAL8079631.1"/>
    <property type="molecule type" value="Genomic_DNA"/>
</dbReference>
<dbReference type="Pfam" id="PF13383">
    <property type="entry name" value="Methyltransf_22"/>
    <property type="match status" value="1"/>
</dbReference>
<organism evidence="3 4">
    <name type="scientific">Orchesella dallaii</name>
    <dbReference type="NCBI Taxonomy" id="48710"/>
    <lineage>
        <taxon>Eukaryota</taxon>
        <taxon>Metazoa</taxon>
        <taxon>Ecdysozoa</taxon>
        <taxon>Arthropoda</taxon>
        <taxon>Hexapoda</taxon>
        <taxon>Collembola</taxon>
        <taxon>Entomobryomorpha</taxon>
        <taxon>Entomobryoidea</taxon>
        <taxon>Orchesellidae</taxon>
        <taxon>Orchesellinae</taxon>
        <taxon>Orchesella</taxon>
    </lineage>
</organism>
<sequence length="315" mass="36188">MKDINMRRIVILMVVSFTCILLYKAMHHANVDSLIRNRFKGCDNLKGSESDAFILGRLLLAEKNWYEAVDLRHKYMKNKNLDTFKSWGDSGFTVLWNLFAPTFDCPYMRQRIGSIGDGGKWVCGFELLEETKTSQASCIVYSFGVNTESSFEAEILQKTNCDVFAYDMTVSKMGQQVAGVKSKLTFTKVGLGAKNTDDLKTLATLMEENGHTWIDILKIDIEGNEFEALEGLFNSYDILPFGQLQLEIHLQKFKFPKFYPWWEQLESKGLRPFSSEINLNPCVNTKRDPPELMEYSFINVRTNHMLVPKGFQPKM</sequence>
<keyword evidence="1" id="KW-0812">Transmembrane</keyword>
<gene>
    <name evidence="3" type="ORF">ODALV1_LOCUS4422</name>
</gene>
<name>A0ABP1PVZ4_9HEXA</name>
<comment type="caution">
    <text evidence="3">The sequence shown here is derived from an EMBL/GenBank/DDBJ whole genome shotgun (WGS) entry which is preliminary data.</text>
</comment>
<protein>
    <recommendedName>
        <fullName evidence="2">Methyltransferase domain-containing protein</fullName>
    </recommendedName>
</protein>